<comment type="caution">
    <text evidence="2">The sequence shown here is derived from an EMBL/GenBank/DDBJ whole genome shotgun (WGS) entry which is preliminary data.</text>
</comment>
<feature type="transmembrane region" description="Helical" evidence="1">
    <location>
        <begin position="206"/>
        <end position="224"/>
    </location>
</feature>
<keyword evidence="3" id="KW-1185">Reference proteome</keyword>
<keyword evidence="1" id="KW-0812">Transmembrane</keyword>
<reference evidence="2 3" key="1">
    <citation type="journal article" date="2013" name="Curr. Biol.">
        <title>The Genome of the Foraminiferan Reticulomyxa filosa.</title>
        <authorList>
            <person name="Glockner G."/>
            <person name="Hulsmann N."/>
            <person name="Schleicher M."/>
            <person name="Noegel A.A."/>
            <person name="Eichinger L."/>
            <person name="Gallinger C."/>
            <person name="Pawlowski J."/>
            <person name="Sierra R."/>
            <person name="Euteneuer U."/>
            <person name="Pillet L."/>
            <person name="Moustafa A."/>
            <person name="Platzer M."/>
            <person name="Groth M."/>
            <person name="Szafranski K."/>
            <person name="Schliwa M."/>
        </authorList>
    </citation>
    <scope>NUCLEOTIDE SEQUENCE [LARGE SCALE GENOMIC DNA]</scope>
</reference>
<feature type="transmembrane region" description="Helical" evidence="1">
    <location>
        <begin position="94"/>
        <end position="110"/>
    </location>
</feature>
<keyword evidence="1" id="KW-0472">Membrane</keyword>
<organism evidence="2 3">
    <name type="scientific">Reticulomyxa filosa</name>
    <dbReference type="NCBI Taxonomy" id="46433"/>
    <lineage>
        <taxon>Eukaryota</taxon>
        <taxon>Sar</taxon>
        <taxon>Rhizaria</taxon>
        <taxon>Retaria</taxon>
        <taxon>Foraminifera</taxon>
        <taxon>Monothalamids</taxon>
        <taxon>Reticulomyxidae</taxon>
        <taxon>Reticulomyxa</taxon>
    </lineage>
</organism>
<dbReference type="EMBL" id="ASPP01002545">
    <property type="protein sequence ID" value="ETO34463.1"/>
    <property type="molecule type" value="Genomic_DNA"/>
</dbReference>
<keyword evidence="1" id="KW-1133">Transmembrane helix</keyword>
<dbReference type="AlphaFoldDB" id="X6P8M5"/>
<protein>
    <submittedName>
        <fullName evidence="2">Uncharacterized protein</fullName>
    </submittedName>
</protein>
<evidence type="ECO:0000256" key="1">
    <source>
        <dbReference type="SAM" id="Phobius"/>
    </source>
</evidence>
<evidence type="ECO:0000313" key="3">
    <source>
        <dbReference type="Proteomes" id="UP000023152"/>
    </source>
</evidence>
<gene>
    <name evidence="2" type="ORF">RFI_02631</name>
</gene>
<dbReference type="Proteomes" id="UP000023152">
    <property type="component" value="Unassembled WGS sequence"/>
</dbReference>
<proteinExistence type="predicted"/>
<evidence type="ECO:0000313" key="2">
    <source>
        <dbReference type="EMBL" id="ETO34463.1"/>
    </source>
</evidence>
<name>X6P8M5_RETFI</name>
<accession>X6P8M5</accession>
<sequence>MLHDSSILRIKKQMKLYLKKLEAEEWSAQNTQTNIFVLKNMLQDLRELQFADCLLIESATHGASSTIYFVVYDKLADPFYHVQLKLFLYRNDGIPYQISLFFICVCIIFFKKKKKAIGLNGIMCIDPYRRCLLNEKLQTLVETELKQKAEEGNASFAVEHVCEYDTHDKALRWWPRNEVKWNKYLYDFMTFYDNAWIIRQNRITEFIVLALEIFDYMYFCQSLFSLPAISLSSYALFFQFNPNLCFILFSILFTIYSAKLNCQNRYCRFNSANMILETVFKDIYISQSMIVKFCIGSKLFVNEDHQITICN</sequence>
<feature type="transmembrane region" description="Helical" evidence="1">
    <location>
        <begin position="236"/>
        <end position="258"/>
    </location>
</feature>